<keyword evidence="5" id="KW-0812">Transmembrane</keyword>
<feature type="region of interest" description="Disordered" evidence="4">
    <location>
        <begin position="878"/>
        <end position="918"/>
    </location>
</feature>
<keyword evidence="5" id="KW-0472">Membrane</keyword>
<dbReference type="InterPro" id="IPR057962">
    <property type="entry name" value="SPT23_MGA2_DBD"/>
</dbReference>
<dbReference type="InterPro" id="IPR036770">
    <property type="entry name" value="Ankyrin_rpt-contain_sf"/>
</dbReference>
<evidence type="ECO:0000256" key="1">
    <source>
        <dbReference type="ARBA" id="ARBA00022737"/>
    </source>
</evidence>
<feature type="region of interest" description="Disordered" evidence="4">
    <location>
        <begin position="364"/>
        <end position="384"/>
    </location>
</feature>
<reference evidence="7" key="1">
    <citation type="journal article" date="2014" name="Genome Announc.">
        <title>De novo whole-genome sequence and genome annotation of Lichtheimia ramosa.</title>
        <authorList>
            <person name="Linde J."/>
            <person name="Schwartze V."/>
            <person name="Binder U."/>
            <person name="Lass-Florl C."/>
            <person name="Voigt K."/>
            <person name="Horn F."/>
        </authorList>
    </citation>
    <scope>NUCLEOTIDE SEQUENCE</scope>
    <source>
        <strain evidence="7">JMRC FSU:6197</strain>
    </source>
</reference>
<dbReference type="InterPro" id="IPR002909">
    <property type="entry name" value="IPT_dom"/>
</dbReference>
<dbReference type="AlphaFoldDB" id="A0A077WQZ8"/>
<name>A0A077WQZ8_9FUNG</name>
<dbReference type="InterPro" id="IPR013783">
    <property type="entry name" value="Ig-like_fold"/>
</dbReference>
<feature type="repeat" description="ANK" evidence="3">
    <location>
        <begin position="767"/>
        <end position="799"/>
    </location>
</feature>
<dbReference type="InterPro" id="IPR014756">
    <property type="entry name" value="Ig_E-set"/>
</dbReference>
<dbReference type="Pfam" id="PF01833">
    <property type="entry name" value="TIG"/>
    <property type="match status" value="1"/>
</dbReference>
<keyword evidence="1" id="KW-0677">Repeat</keyword>
<dbReference type="PROSITE" id="PS50088">
    <property type="entry name" value="ANK_REPEAT"/>
    <property type="match status" value="2"/>
</dbReference>
<keyword evidence="5" id="KW-1133">Transmembrane helix</keyword>
<feature type="compositionally biased region" description="Pro residues" evidence="4">
    <location>
        <begin position="510"/>
        <end position="523"/>
    </location>
</feature>
<feature type="compositionally biased region" description="Low complexity" evidence="4">
    <location>
        <begin position="710"/>
        <end position="738"/>
    </location>
</feature>
<dbReference type="PANTHER" id="PTHR24178">
    <property type="entry name" value="MOLTING PROTEIN MLT-4"/>
    <property type="match status" value="1"/>
</dbReference>
<dbReference type="SMART" id="SM00429">
    <property type="entry name" value="IPT"/>
    <property type="match status" value="1"/>
</dbReference>
<feature type="compositionally biased region" description="Basic residues" evidence="4">
    <location>
        <begin position="465"/>
        <end position="474"/>
    </location>
</feature>
<feature type="region of interest" description="Disordered" evidence="4">
    <location>
        <begin position="708"/>
        <end position="739"/>
    </location>
</feature>
<feature type="compositionally biased region" description="Low complexity" evidence="4">
    <location>
        <begin position="1119"/>
        <end position="1142"/>
    </location>
</feature>
<feature type="region of interest" description="Disordered" evidence="4">
    <location>
        <begin position="1055"/>
        <end position="1075"/>
    </location>
</feature>
<evidence type="ECO:0000256" key="5">
    <source>
        <dbReference type="SAM" id="Phobius"/>
    </source>
</evidence>
<dbReference type="Pfam" id="PF25603">
    <property type="entry name" value="SPT23_MGA2_DBD"/>
    <property type="match status" value="1"/>
</dbReference>
<feature type="compositionally biased region" description="Polar residues" evidence="4">
    <location>
        <begin position="83"/>
        <end position="96"/>
    </location>
</feature>
<keyword evidence="2 3" id="KW-0040">ANK repeat</keyword>
<dbReference type="Gene3D" id="2.60.40.10">
    <property type="entry name" value="Immunoglobulins"/>
    <property type="match status" value="1"/>
</dbReference>
<dbReference type="PROSITE" id="PS50297">
    <property type="entry name" value="ANK_REP_REGION"/>
    <property type="match status" value="2"/>
</dbReference>
<organism evidence="7">
    <name type="scientific">Lichtheimia ramosa</name>
    <dbReference type="NCBI Taxonomy" id="688394"/>
    <lineage>
        <taxon>Eukaryota</taxon>
        <taxon>Fungi</taxon>
        <taxon>Fungi incertae sedis</taxon>
        <taxon>Mucoromycota</taxon>
        <taxon>Mucoromycotina</taxon>
        <taxon>Mucoromycetes</taxon>
        <taxon>Mucorales</taxon>
        <taxon>Lichtheimiaceae</taxon>
        <taxon>Lichtheimia</taxon>
    </lineage>
</organism>
<dbReference type="SMART" id="SM00248">
    <property type="entry name" value="ANK"/>
    <property type="match status" value="2"/>
</dbReference>
<feature type="compositionally biased region" description="Low complexity" evidence="4">
    <location>
        <begin position="63"/>
        <end position="72"/>
    </location>
</feature>
<feature type="region of interest" description="Disordered" evidence="4">
    <location>
        <begin position="62"/>
        <end position="134"/>
    </location>
</feature>
<gene>
    <name evidence="7" type="ORF">LRAMOSA10472</name>
</gene>
<dbReference type="SUPFAM" id="SSF81296">
    <property type="entry name" value="E set domains"/>
    <property type="match status" value="1"/>
</dbReference>
<feature type="region of interest" description="Disordered" evidence="4">
    <location>
        <begin position="1"/>
        <end position="41"/>
    </location>
</feature>
<feature type="region of interest" description="Disordered" evidence="4">
    <location>
        <begin position="1094"/>
        <end position="1143"/>
    </location>
</feature>
<feature type="compositionally biased region" description="Low complexity" evidence="4">
    <location>
        <begin position="1094"/>
        <end position="1103"/>
    </location>
</feature>
<feature type="compositionally biased region" description="Polar residues" evidence="4">
    <location>
        <begin position="14"/>
        <end position="30"/>
    </location>
</feature>
<evidence type="ECO:0000256" key="3">
    <source>
        <dbReference type="PROSITE-ProRule" id="PRU00023"/>
    </source>
</evidence>
<feature type="repeat" description="ANK" evidence="3">
    <location>
        <begin position="800"/>
        <end position="824"/>
    </location>
</feature>
<feature type="transmembrane region" description="Helical" evidence="5">
    <location>
        <begin position="1169"/>
        <end position="1193"/>
    </location>
</feature>
<dbReference type="SUPFAM" id="SSF48403">
    <property type="entry name" value="Ankyrin repeat"/>
    <property type="match status" value="1"/>
</dbReference>
<accession>A0A077WQZ8</accession>
<evidence type="ECO:0000259" key="6">
    <source>
        <dbReference type="SMART" id="SM00429"/>
    </source>
</evidence>
<sequence length="1203" mass="133645">MSHQSPLLDAPCSINDSIQSCDSPSGSSTSEPHDDSMQQTFIDQSFFYKLDQLSPDNPLYFMQQQQQQQQQQPSSVDEDESMAESTIVNNDTASTRRVSDTTTPQYQQQQQALSPSAASYHTPPAMSPGASSSVGAMSVVEPLQPSSSTATAPEHNQTFWSGVNSFLSNVTQNPFPQAIPNLARNFTEYLSSSYPSFNSNSPQQAAVAAAAAAAAAASSAMPTPPMLSPGNSFKTDNLMPSNNKSPGMQIRVLGVPQTGAKSRVETQIKLCIQLVTDDGDKAQWWSHIKLPEHMVAKDKLKRQVTMTTSPNGQPRVASITDNNNNPIRPDKMLFLSARVICASDPKRKVVTCLGCIQRERKRFQRRKENRIKAENDQQEEKRSVAMDDEKSLALEEQKVLLFNCSEVVDFSSGDTILPTRITCYCRHHNEKIGFCIYFEMHDHTGKQVATGMSPPIMITDDHKSNKVKAARKRPRTDSDVPPQAPSTSFAPSFTAPQQHQSMQYNFNAPAHPPPMNSTPPPLSIQPRPETMSKAQLDALSQMTTHMQQQQQQSSSLNAALLSTLDPKIEKSTTPIIPSPSPQQQQSLERPQLQRLIPNEGPTFGGIEVTILGTNFRPGLTVLFGDVPAASTHFWSPNTLVCILPAVTEPGPVVVCFKEYPVMMDSQEVMLFTYYNENDRALMELALQVVGLKMTGKVEDAREIAMRIVQGGNKSNGSSSSTSAGGDQNQQPPQQQQQQLERQIIQVLEVMDTMADVYSEDVSMTNAQGHTMLHLAAMLGFNKLTHALIDLGCDVDMTDRNGSTPLHYAAWYGHEDVVRTLLEEGNAEPEITNLLDKRPMHLARDGSIRTLLHNHLPLSETSGDSSHGMLSDAMSADVDTSFDEEEDDDDSEDDGWIGEEEDDDNMIESPIYYSDSSLTTEENDATLSYGMRHRKNRLQQHPVVQYLEQEDESNDDEEGVIPDAQPVHEDAMIQGSSDDEMMVSNTTQQKNWIERTLSHFQPKQQDQNHDDDTSFLQHIKNNIATKPGELNLKTIADHLLQLPRPTTMIANMTVRFSGEDNSRPPNTATPAPEHQEPEQTLAWYMALAYAMGARSSSQEQEQSSMRPSRKEHHLSPFAETSSSSSTSPSSSSITHPSSSSSSSAVYDNYYSSTSLQAAVRDPKRRDKRLFVFWVPLFWLMVGYLAYQFSLFTYLKSFALDIYYR</sequence>
<dbReference type="InterPro" id="IPR002110">
    <property type="entry name" value="Ankyrin_rpt"/>
</dbReference>
<dbReference type="EMBL" id="LK023329">
    <property type="protein sequence ID" value="CDS09112.1"/>
    <property type="molecule type" value="Genomic_DNA"/>
</dbReference>
<evidence type="ECO:0000313" key="7">
    <source>
        <dbReference type="EMBL" id="CDS09112.1"/>
    </source>
</evidence>
<evidence type="ECO:0000256" key="4">
    <source>
        <dbReference type="SAM" id="MobiDB-lite"/>
    </source>
</evidence>
<feature type="domain" description="IPT/TIG" evidence="6">
    <location>
        <begin position="589"/>
        <end position="674"/>
    </location>
</feature>
<feature type="compositionally biased region" description="Basic and acidic residues" evidence="4">
    <location>
        <begin position="370"/>
        <end position="384"/>
    </location>
</feature>
<dbReference type="CDD" id="cd00102">
    <property type="entry name" value="IPT"/>
    <property type="match status" value="1"/>
</dbReference>
<protein>
    <recommendedName>
        <fullName evidence="6">IPT/TIG domain-containing protein</fullName>
    </recommendedName>
</protein>
<feature type="compositionally biased region" description="Low complexity" evidence="4">
    <location>
        <begin position="101"/>
        <end position="134"/>
    </location>
</feature>
<dbReference type="OrthoDB" id="71307at2759"/>
<dbReference type="Pfam" id="PF12796">
    <property type="entry name" value="Ank_2"/>
    <property type="match status" value="1"/>
</dbReference>
<feature type="region of interest" description="Disordered" evidence="4">
    <location>
        <begin position="456"/>
        <end position="528"/>
    </location>
</feature>
<feature type="compositionally biased region" description="Polar residues" evidence="4">
    <location>
        <begin position="485"/>
        <end position="506"/>
    </location>
</feature>
<evidence type="ECO:0000256" key="2">
    <source>
        <dbReference type="ARBA" id="ARBA00023043"/>
    </source>
</evidence>
<feature type="compositionally biased region" description="Acidic residues" evidence="4">
    <location>
        <begin position="879"/>
        <end position="905"/>
    </location>
</feature>
<dbReference type="Gene3D" id="1.25.40.20">
    <property type="entry name" value="Ankyrin repeat-containing domain"/>
    <property type="match status" value="1"/>
</dbReference>
<proteinExistence type="predicted"/>